<dbReference type="InterPro" id="IPR050426">
    <property type="entry name" value="Glycosyltransferase_28"/>
</dbReference>
<dbReference type="Gene3D" id="3.40.50.2000">
    <property type="entry name" value="Glycogen Phosphorylase B"/>
    <property type="match status" value="2"/>
</dbReference>
<proteinExistence type="inferred from homology"/>
<dbReference type="EMBL" id="LS992241">
    <property type="protein sequence ID" value="SYX81919.1"/>
    <property type="molecule type" value="Genomic_DNA"/>
</dbReference>
<dbReference type="NCBIfam" id="TIGR01426">
    <property type="entry name" value="MGT"/>
    <property type="match status" value="1"/>
</dbReference>
<evidence type="ECO:0000313" key="3">
    <source>
        <dbReference type="EMBL" id="SYX81919.1"/>
    </source>
</evidence>
<reference evidence="4" key="1">
    <citation type="submission" date="2018-08" db="EMBL/GenBank/DDBJ databases">
        <authorList>
            <person name="Chevrot R."/>
        </authorList>
    </citation>
    <scope>NUCLEOTIDE SEQUENCE [LARGE SCALE GENOMIC DNA]</scope>
</reference>
<dbReference type="FunFam" id="3.40.50.2000:FF:000072">
    <property type="entry name" value="Glycosyl transferase"/>
    <property type="match status" value="1"/>
</dbReference>
<dbReference type="InterPro" id="IPR006326">
    <property type="entry name" value="UDPGT_MGT-like"/>
</dbReference>
<dbReference type="Proteomes" id="UP000304148">
    <property type="component" value="Chromosome"/>
</dbReference>
<dbReference type="Pfam" id="PF00201">
    <property type="entry name" value="UDPGT"/>
    <property type="match status" value="1"/>
</dbReference>
<dbReference type="GO" id="GO:0017000">
    <property type="term" value="P:antibiotic biosynthetic process"/>
    <property type="evidence" value="ECO:0007669"/>
    <property type="project" value="UniProtKB-ARBA"/>
</dbReference>
<evidence type="ECO:0000256" key="1">
    <source>
        <dbReference type="ARBA" id="ARBA00009995"/>
    </source>
</evidence>
<gene>
    <name evidence="3" type="ORF">PBLR_10338</name>
</gene>
<dbReference type="SUPFAM" id="SSF53756">
    <property type="entry name" value="UDP-Glycosyltransferase/glycogen phosphorylase"/>
    <property type="match status" value="1"/>
</dbReference>
<dbReference type="AlphaFoldDB" id="A0A383R6C6"/>
<dbReference type="PANTHER" id="PTHR48050">
    <property type="entry name" value="STEROL 3-BETA-GLUCOSYLTRANSFERASE"/>
    <property type="match status" value="1"/>
</dbReference>
<dbReference type="RefSeq" id="WP_138184453.1">
    <property type="nucleotide sequence ID" value="NZ_LS992241.1"/>
</dbReference>
<dbReference type="GO" id="GO:0016758">
    <property type="term" value="F:hexosyltransferase activity"/>
    <property type="evidence" value="ECO:0007669"/>
    <property type="project" value="InterPro"/>
</dbReference>
<dbReference type="PANTHER" id="PTHR48050:SF13">
    <property type="entry name" value="STEROL 3-BETA-GLUCOSYLTRANSFERASE UGT80A2"/>
    <property type="match status" value="1"/>
</dbReference>
<dbReference type="InterPro" id="IPR002213">
    <property type="entry name" value="UDP_glucos_trans"/>
</dbReference>
<organism evidence="3 4">
    <name type="scientific">Paenibacillus alvei</name>
    <name type="common">Bacillus alvei</name>
    <dbReference type="NCBI Taxonomy" id="44250"/>
    <lineage>
        <taxon>Bacteria</taxon>
        <taxon>Bacillati</taxon>
        <taxon>Bacillota</taxon>
        <taxon>Bacilli</taxon>
        <taxon>Bacillales</taxon>
        <taxon>Paenibacillaceae</taxon>
        <taxon>Paenibacillus</taxon>
    </lineage>
</organism>
<name>A0A383R6C6_PAEAL</name>
<accession>A0A383R6C6</accession>
<dbReference type="GO" id="GO:0008194">
    <property type="term" value="F:UDP-glycosyltransferase activity"/>
    <property type="evidence" value="ECO:0007669"/>
    <property type="project" value="InterPro"/>
</dbReference>
<dbReference type="CDD" id="cd03784">
    <property type="entry name" value="GT1_Gtf-like"/>
    <property type="match status" value="1"/>
</dbReference>
<evidence type="ECO:0000256" key="2">
    <source>
        <dbReference type="ARBA" id="ARBA00022679"/>
    </source>
</evidence>
<comment type="similarity">
    <text evidence="1">Belongs to the UDP-glycosyltransferase family.</text>
</comment>
<evidence type="ECO:0000313" key="4">
    <source>
        <dbReference type="Proteomes" id="UP000304148"/>
    </source>
</evidence>
<keyword evidence="2 3" id="KW-0808">Transferase</keyword>
<protein>
    <submittedName>
        <fullName evidence="3">Macrolide glycosyltransferase</fullName>
    </submittedName>
</protein>
<sequence length="414" mass="46308">MARALVVITPAEGHVNPSLGLVQQLVKCGEEVTYVCTEEYRKRIEATGAKVITYTYARGSFADDPILKPMIYKHPYQFIHFILRGMIEPIIPEVLALTEQGSYDYLIYDYLLGGWGGQIIAERLGIPAVCSITSFVFAKPLGAEHQMTEQQEQEIQAIYDSSMEIARQLADRYQLSVPDMSDIFKAYGELKVVHLSRDLQPDAELLDDSYVFTGSSIVPRMDAPTFTLDRSQLPYEHTVYISLGSILNNNIEFYKLCFEAFRNEPITFILACGKETNMEPLADLIPDNFIIEPYLPQLEVLQQVDVFITHAGMNSTSEALYYDVPLVMIPLTSDQPMVAMQVKKRGAGVIVDHQGLTPDVLRSALLEVLHTPSYKQQARAIGKSLREAGGYERAAEIVMSVVGKAAAQPVRTRK</sequence>